<keyword evidence="2" id="KW-1185">Reference proteome</keyword>
<dbReference type="Proteomes" id="UP001321473">
    <property type="component" value="Unassembled WGS sequence"/>
</dbReference>
<comment type="caution">
    <text evidence="1">The sequence shown here is derived from an EMBL/GenBank/DDBJ whole genome shotgun (WGS) entry which is preliminary data.</text>
</comment>
<name>A0AAQ4DHE2_AMBAM</name>
<dbReference type="EMBL" id="JARKHS020030685">
    <property type="protein sequence ID" value="KAK8761882.1"/>
    <property type="molecule type" value="Genomic_DNA"/>
</dbReference>
<evidence type="ECO:0000313" key="2">
    <source>
        <dbReference type="Proteomes" id="UP001321473"/>
    </source>
</evidence>
<organism evidence="1 2">
    <name type="scientific">Amblyomma americanum</name>
    <name type="common">Lone star tick</name>
    <dbReference type="NCBI Taxonomy" id="6943"/>
    <lineage>
        <taxon>Eukaryota</taxon>
        <taxon>Metazoa</taxon>
        <taxon>Ecdysozoa</taxon>
        <taxon>Arthropoda</taxon>
        <taxon>Chelicerata</taxon>
        <taxon>Arachnida</taxon>
        <taxon>Acari</taxon>
        <taxon>Parasitiformes</taxon>
        <taxon>Ixodida</taxon>
        <taxon>Ixodoidea</taxon>
        <taxon>Ixodidae</taxon>
        <taxon>Amblyomminae</taxon>
        <taxon>Amblyomma</taxon>
    </lineage>
</organism>
<accession>A0AAQ4DHE2</accession>
<protein>
    <submittedName>
        <fullName evidence="1">Uncharacterized protein</fullName>
    </submittedName>
</protein>
<evidence type="ECO:0000313" key="1">
    <source>
        <dbReference type="EMBL" id="KAK8761882.1"/>
    </source>
</evidence>
<gene>
    <name evidence="1" type="ORF">V5799_026849</name>
</gene>
<proteinExistence type="predicted"/>
<dbReference type="AlphaFoldDB" id="A0AAQ4DHE2"/>
<sequence>MGPGRVPTALLAACGSEKSWTPVSRIERHSRRAIFSAALLSQKRGSRENCPPSEAGAFMSRLGASSLVLSRY</sequence>
<reference evidence="1 2" key="1">
    <citation type="journal article" date="2023" name="Arcadia Sci">
        <title>De novo assembly of a long-read Amblyomma americanum tick genome.</title>
        <authorList>
            <person name="Chou S."/>
            <person name="Poskanzer K.E."/>
            <person name="Rollins M."/>
            <person name="Thuy-Boun P.S."/>
        </authorList>
    </citation>
    <scope>NUCLEOTIDE SEQUENCE [LARGE SCALE GENOMIC DNA]</scope>
    <source>
        <strain evidence="1">F_SG_1</strain>
        <tissue evidence="1">Salivary glands</tissue>
    </source>
</reference>